<sequence>MTQLVTRSLTITSTFFMPHFTTVFKTLVVVIVIPLFAKSVMSLLCTLLLSCNPAFLMRLFTSVTILATSLDTLECTLKHTVIFAKFVSLIKPTR</sequence>
<protein>
    <submittedName>
        <fullName evidence="1">Uncharacterized protein</fullName>
    </submittedName>
</protein>
<comment type="caution">
    <text evidence="1">The sequence shown here is derived from an EMBL/GenBank/DDBJ whole genome shotgun (WGS) entry which is preliminary data.</text>
</comment>
<gene>
    <name evidence="1" type="ORF">QBC36DRAFT_333827</name>
</gene>
<reference evidence="1" key="1">
    <citation type="journal article" date="2023" name="Mol. Phylogenet. Evol.">
        <title>Genome-scale phylogeny and comparative genomics of the fungal order Sordariales.</title>
        <authorList>
            <person name="Hensen N."/>
            <person name="Bonometti L."/>
            <person name="Westerberg I."/>
            <person name="Brannstrom I.O."/>
            <person name="Guillou S."/>
            <person name="Cros-Aarteil S."/>
            <person name="Calhoun S."/>
            <person name="Haridas S."/>
            <person name="Kuo A."/>
            <person name="Mondo S."/>
            <person name="Pangilinan J."/>
            <person name="Riley R."/>
            <person name="LaButti K."/>
            <person name="Andreopoulos B."/>
            <person name="Lipzen A."/>
            <person name="Chen C."/>
            <person name="Yan M."/>
            <person name="Daum C."/>
            <person name="Ng V."/>
            <person name="Clum A."/>
            <person name="Steindorff A."/>
            <person name="Ohm R.A."/>
            <person name="Martin F."/>
            <person name="Silar P."/>
            <person name="Natvig D.O."/>
            <person name="Lalanne C."/>
            <person name="Gautier V."/>
            <person name="Ament-Velasquez S.L."/>
            <person name="Kruys A."/>
            <person name="Hutchinson M.I."/>
            <person name="Powell A.J."/>
            <person name="Barry K."/>
            <person name="Miller A.N."/>
            <person name="Grigoriev I.V."/>
            <person name="Debuchy R."/>
            <person name="Gladieux P."/>
            <person name="Hiltunen Thoren M."/>
            <person name="Johannesson H."/>
        </authorList>
    </citation>
    <scope>NUCLEOTIDE SEQUENCE</scope>
    <source>
        <strain evidence="1">CBS 892.96</strain>
    </source>
</reference>
<dbReference type="Proteomes" id="UP001302321">
    <property type="component" value="Unassembled WGS sequence"/>
</dbReference>
<keyword evidence="2" id="KW-1185">Reference proteome</keyword>
<dbReference type="AlphaFoldDB" id="A0AAN6W6A0"/>
<evidence type="ECO:0000313" key="1">
    <source>
        <dbReference type="EMBL" id="KAK4174362.1"/>
    </source>
</evidence>
<name>A0AAN6W6A0_9PEZI</name>
<organism evidence="1 2">
    <name type="scientific">Triangularia setosa</name>
    <dbReference type="NCBI Taxonomy" id="2587417"/>
    <lineage>
        <taxon>Eukaryota</taxon>
        <taxon>Fungi</taxon>
        <taxon>Dikarya</taxon>
        <taxon>Ascomycota</taxon>
        <taxon>Pezizomycotina</taxon>
        <taxon>Sordariomycetes</taxon>
        <taxon>Sordariomycetidae</taxon>
        <taxon>Sordariales</taxon>
        <taxon>Podosporaceae</taxon>
        <taxon>Triangularia</taxon>
    </lineage>
</organism>
<evidence type="ECO:0000313" key="2">
    <source>
        <dbReference type="Proteomes" id="UP001302321"/>
    </source>
</evidence>
<accession>A0AAN6W6A0</accession>
<dbReference type="EMBL" id="MU866286">
    <property type="protein sequence ID" value="KAK4174362.1"/>
    <property type="molecule type" value="Genomic_DNA"/>
</dbReference>
<proteinExistence type="predicted"/>
<reference evidence="1" key="2">
    <citation type="submission" date="2023-05" db="EMBL/GenBank/DDBJ databases">
        <authorList>
            <consortium name="Lawrence Berkeley National Laboratory"/>
            <person name="Steindorff A."/>
            <person name="Hensen N."/>
            <person name="Bonometti L."/>
            <person name="Westerberg I."/>
            <person name="Brannstrom I.O."/>
            <person name="Guillou S."/>
            <person name="Cros-Aarteil S."/>
            <person name="Calhoun S."/>
            <person name="Haridas S."/>
            <person name="Kuo A."/>
            <person name="Mondo S."/>
            <person name="Pangilinan J."/>
            <person name="Riley R."/>
            <person name="Labutti K."/>
            <person name="Andreopoulos B."/>
            <person name="Lipzen A."/>
            <person name="Chen C."/>
            <person name="Yanf M."/>
            <person name="Daum C."/>
            <person name="Ng V."/>
            <person name="Clum A."/>
            <person name="Ohm R."/>
            <person name="Martin F."/>
            <person name="Silar P."/>
            <person name="Natvig D."/>
            <person name="Lalanne C."/>
            <person name="Gautier V."/>
            <person name="Ament-Velasquez S.L."/>
            <person name="Kruys A."/>
            <person name="Hutchinson M.I."/>
            <person name="Powell A.J."/>
            <person name="Barry K."/>
            <person name="Miller A.N."/>
            <person name="Grigoriev I.V."/>
            <person name="Debuchy R."/>
            <person name="Gladieux P."/>
            <person name="Thoren M.H."/>
            <person name="Johannesson H."/>
        </authorList>
    </citation>
    <scope>NUCLEOTIDE SEQUENCE</scope>
    <source>
        <strain evidence="1">CBS 892.96</strain>
    </source>
</reference>